<dbReference type="InterPro" id="IPR051043">
    <property type="entry name" value="Sulfatase_Mod_Factor_Kinase"/>
</dbReference>
<dbReference type="KEGG" id="bgoe:IFJ75_12825"/>
<dbReference type="Gene3D" id="3.90.1580.10">
    <property type="entry name" value="paralog of FGE (formylglycine-generating enzyme)"/>
    <property type="match status" value="1"/>
</dbReference>
<evidence type="ECO:0000313" key="4">
    <source>
        <dbReference type="Proteomes" id="UP000663918"/>
    </source>
</evidence>
<feature type="compositionally biased region" description="Low complexity" evidence="1">
    <location>
        <begin position="401"/>
        <end position="421"/>
    </location>
</feature>
<dbReference type="PANTHER" id="PTHR23150:SF35">
    <property type="entry name" value="BLL6746 PROTEIN"/>
    <property type="match status" value="1"/>
</dbReference>
<dbReference type="GO" id="GO:0120147">
    <property type="term" value="F:formylglycine-generating oxidase activity"/>
    <property type="evidence" value="ECO:0007669"/>
    <property type="project" value="TreeGrafter"/>
</dbReference>
<gene>
    <name evidence="3" type="ORF">IFJ75_12825</name>
</gene>
<dbReference type="InterPro" id="IPR005532">
    <property type="entry name" value="SUMF_dom"/>
</dbReference>
<feature type="region of interest" description="Disordered" evidence="1">
    <location>
        <begin position="393"/>
        <end position="421"/>
    </location>
</feature>
<dbReference type="SUPFAM" id="SSF56436">
    <property type="entry name" value="C-type lectin-like"/>
    <property type="match status" value="1"/>
</dbReference>
<dbReference type="PANTHER" id="PTHR23150">
    <property type="entry name" value="SULFATASE MODIFYING FACTOR 1, 2"/>
    <property type="match status" value="1"/>
</dbReference>
<dbReference type="Proteomes" id="UP000663918">
    <property type="component" value="Chromosome"/>
</dbReference>
<dbReference type="Pfam" id="PF03781">
    <property type="entry name" value="FGE-sulfatase"/>
    <property type="match status" value="1"/>
</dbReference>
<dbReference type="InterPro" id="IPR016187">
    <property type="entry name" value="CTDL_fold"/>
</dbReference>
<keyword evidence="4" id="KW-1185">Reference proteome</keyword>
<accession>A0A975GUI6</accession>
<dbReference type="RefSeq" id="WP_207868581.1">
    <property type="nucleotide sequence ID" value="NZ_CP062222.1"/>
</dbReference>
<reference evidence="3" key="1">
    <citation type="submission" date="2020-09" db="EMBL/GenBank/DDBJ databases">
        <title>Brevundimonas sp. LVF2 isolated from a puddle in Goettingen, Germany.</title>
        <authorList>
            <person name="Friedrich I."/>
            <person name="Klassen A."/>
            <person name="Hannes N."/>
            <person name="Schneider D."/>
            <person name="Hertel R."/>
            <person name="Daniel R."/>
        </authorList>
    </citation>
    <scope>NUCLEOTIDE SEQUENCE</scope>
    <source>
        <strain evidence="3">LVF2</strain>
    </source>
</reference>
<organism evidence="3 4">
    <name type="scientific">Brevundimonas goettingensis</name>
    <dbReference type="NCBI Taxonomy" id="2774190"/>
    <lineage>
        <taxon>Bacteria</taxon>
        <taxon>Pseudomonadati</taxon>
        <taxon>Pseudomonadota</taxon>
        <taxon>Alphaproteobacteria</taxon>
        <taxon>Caulobacterales</taxon>
        <taxon>Caulobacteraceae</taxon>
        <taxon>Brevundimonas</taxon>
    </lineage>
</organism>
<dbReference type="AlphaFoldDB" id="A0A975GUI6"/>
<dbReference type="InterPro" id="IPR042095">
    <property type="entry name" value="SUMF_sf"/>
</dbReference>
<evidence type="ECO:0000259" key="2">
    <source>
        <dbReference type="Pfam" id="PF03781"/>
    </source>
</evidence>
<evidence type="ECO:0000313" key="3">
    <source>
        <dbReference type="EMBL" id="QTC90161.1"/>
    </source>
</evidence>
<sequence>MIRWLALPVALCLMAAVQETESARPLALNEVLVGDLTDQSQYRAGLIGTGAYYECFRIPVTPRQWYRANVEADFRAFVSTSRRGCFDNALGTTLQISDRQNVDISFSPSMAEVFLTVYASSKGPGRFVVSVVELTEPRPRPGARTSSAPYASIGASSWGEGGVIRGVAGGAGGALTGTASTVAELKAPREPGEIFADCDTACPSMVVVPAGTFMMGSPPTEANREASEGPRHVVTIQQPFAVGRYEVTFEEYDACVAARGCDRKEDNGWGRGRRPAVNITYRDAQRYVAWLSQTTGERYFIPSEAEWEYVARAGTSTPWNTGTAVIADDANILNQFGKTVVVGGYAPNAFGLYDTIGNVAEWTQDCIDTGYIGAPNDGSAATSGDCETRSVIRGADLASPSNTARSAARTPARRAGPAPNTGLRIARAL</sequence>
<dbReference type="EMBL" id="CP062222">
    <property type="protein sequence ID" value="QTC90161.1"/>
    <property type="molecule type" value="Genomic_DNA"/>
</dbReference>
<proteinExistence type="predicted"/>
<evidence type="ECO:0000256" key="1">
    <source>
        <dbReference type="SAM" id="MobiDB-lite"/>
    </source>
</evidence>
<protein>
    <submittedName>
        <fullName evidence="3">Formylglycine-generating enzyme family protein</fullName>
    </submittedName>
</protein>
<name>A0A975GUI6_9CAUL</name>
<feature type="domain" description="Sulfatase-modifying factor enzyme-like" evidence="2">
    <location>
        <begin position="202"/>
        <end position="427"/>
    </location>
</feature>